<name>A0ABV4MR07_9VIBR</name>
<protein>
    <submittedName>
        <fullName evidence="1">Uncharacterized protein</fullName>
    </submittedName>
</protein>
<organism evidence="1 2">
    <name type="scientific">Vibrio pomeroyi</name>
    <dbReference type="NCBI Taxonomy" id="198832"/>
    <lineage>
        <taxon>Bacteria</taxon>
        <taxon>Pseudomonadati</taxon>
        <taxon>Pseudomonadota</taxon>
        <taxon>Gammaproteobacteria</taxon>
        <taxon>Vibrionales</taxon>
        <taxon>Vibrionaceae</taxon>
        <taxon>Vibrio</taxon>
    </lineage>
</organism>
<evidence type="ECO:0000313" key="1">
    <source>
        <dbReference type="EMBL" id="MEZ8719547.1"/>
    </source>
</evidence>
<gene>
    <name evidence="1" type="ORF">AB6D66_00615</name>
</gene>
<keyword evidence="2" id="KW-1185">Reference proteome</keyword>
<reference evidence="1 2" key="1">
    <citation type="journal article" date="2024" name="ISME J.">
        <title>Tailless and filamentous prophages are predominant in marine Vibrio.</title>
        <authorList>
            <person name="Steensen K."/>
            <person name="Seneca J."/>
            <person name="Bartlau N."/>
            <person name="Yu X.A."/>
            <person name="Hussain F.A."/>
            <person name="Polz M.F."/>
        </authorList>
    </citation>
    <scope>NUCLEOTIDE SEQUENCE [LARGE SCALE GENOMIC DNA]</scope>
    <source>
        <strain evidence="1 2">10N.239.312.F12</strain>
    </source>
</reference>
<comment type="caution">
    <text evidence="1">The sequence shown here is derived from an EMBL/GenBank/DDBJ whole genome shotgun (WGS) entry which is preliminary data.</text>
</comment>
<accession>A0ABV4MR07</accession>
<dbReference type="EMBL" id="JBFSSG010000001">
    <property type="protein sequence ID" value="MEZ8719547.1"/>
    <property type="molecule type" value="Genomic_DNA"/>
</dbReference>
<dbReference type="RefSeq" id="WP_372121856.1">
    <property type="nucleotide sequence ID" value="NZ_JBFSSG010000001.1"/>
</dbReference>
<evidence type="ECO:0000313" key="2">
    <source>
        <dbReference type="Proteomes" id="UP001570071"/>
    </source>
</evidence>
<dbReference type="Proteomes" id="UP001570071">
    <property type="component" value="Unassembled WGS sequence"/>
</dbReference>
<proteinExistence type="predicted"/>
<sequence length="150" mass="16222">MSENVEAGANAGTEEKTKKHKWYTFSQKKGTFLLGTLVAIGAFGLSMKQPSAEFTLDTKGVASFVRCSGSLNAGEVSETDCRDYFETYLNKRISETDNLPKIVPVDIIGATYSSAQLAFEAKGLQPLTSLEELTNNKIQVLKSGKTITAS</sequence>